<reference evidence="1" key="1">
    <citation type="submission" date="2020-07" db="EMBL/GenBank/DDBJ databases">
        <title>Multicomponent nature underlies the extraordinary mechanical properties of spider dragline silk.</title>
        <authorList>
            <person name="Kono N."/>
            <person name="Nakamura H."/>
            <person name="Mori M."/>
            <person name="Yoshida Y."/>
            <person name="Ohtoshi R."/>
            <person name="Malay A.D."/>
            <person name="Moran D.A.P."/>
            <person name="Tomita M."/>
            <person name="Numata K."/>
            <person name="Arakawa K."/>
        </authorList>
    </citation>
    <scope>NUCLEOTIDE SEQUENCE</scope>
</reference>
<name>A0A8X6KVM9_TRICU</name>
<comment type="caution">
    <text evidence="1">The sequence shown here is derived from an EMBL/GenBank/DDBJ whole genome shotgun (WGS) entry which is preliminary data.</text>
</comment>
<dbReference type="OrthoDB" id="6622349at2759"/>
<evidence type="ECO:0000313" key="1">
    <source>
        <dbReference type="EMBL" id="GFQ86809.1"/>
    </source>
</evidence>
<dbReference type="EMBL" id="BMAO01003282">
    <property type="protein sequence ID" value="GFQ86809.1"/>
    <property type="molecule type" value="Genomic_DNA"/>
</dbReference>
<organism evidence="1 2">
    <name type="scientific">Trichonephila clavata</name>
    <name type="common">Joro spider</name>
    <name type="synonym">Nephila clavata</name>
    <dbReference type="NCBI Taxonomy" id="2740835"/>
    <lineage>
        <taxon>Eukaryota</taxon>
        <taxon>Metazoa</taxon>
        <taxon>Ecdysozoa</taxon>
        <taxon>Arthropoda</taxon>
        <taxon>Chelicerata</taxon>
        <taxon>Arachnida</taxon>
        <taxon>Araneae</taxon>
        <taxon>Araneomorphae</taxon>
        <taxon>Entelegynae</taxon>
        <taxon>Araneoidea</taxon>
        <taxon>Nephilidae</taxon>
        <taxon>Trichonephila</taxon>
    </lineage>
</organism>
<protein>
    <recommendedName>
        <fullName evidence="3">Transposase</fullName>
    </recommendedName>
</protein>
<evidence type="ECO:0008006" key="3">
    <source>
        <dbReference type="Google" id="ProtNLM"/>
    </source>
</evidence>
<keyword evidence="2" id="KW-1185">Reference proteome</keyword>
<dbReference type="AlphaFoldDB" id="A0A8X6KVM9"/>
<proteinExistence type="predicted"/>
<accession>A0A8X6KVM9</accession>
<sequence>MLGTKNNDPRLPALILHSDEAKLSKEGVFDMRTQHVRSDRNPQCYPRNPVKFSVNVWGGILGDNLVGLYILQGLDRRNLPYVLGANNS</sequence>
<evidence type="ECO:0000313" key="2">
    <source>
        <dbReference type="Proteomes" id="UP000887116"/>
    </source>
</evidence>
<dbReference type="Proteomes" id="UP000887116">
    <property type="component" value="Unassembled WGS sequence"/>
</dbReference>
<gene>
    <name evidence="1" type="ORF">TNCT_605781</name>
</gene>